<organism evidence="3 4">
    <name type="scientific">Capronia epimyces CBS 606.96</name>
    <dbReference type="NCBI Taxonomy" id="1182542"/>
    <lineage>
        <taxon>Eukaryota</taxon>
        <taxon>Fungi</taxon>
        <taxon>Dikarya</taxon>
        <taxon>Ascomycota</taxon>
        <taxon>Pezizomycotina</taxon>
        <taxon>Eurotiomycetes</taxon>
        <taxon>Chaetothyriomycetidae</taxon>
        <taxon>Chaetothyriales</taxon>
        <taxon>Herpotrichiellaceae</taxon>
        <taxon>Capronia</taxon>
    </lineage>
</organism>
<dbReference type="CDD" id="cd06558">
    <property type="entry name" value="crotonase-like"/>
    <property type="match status" value="1"/>
</dbReference>
<reference evidence="3 4" key="1">
    <citation type="submission" date="2013-03" db="EMBL/GenBank/DDBJ databases">
        <title>The Genome Sequence of Capronia epimyces CBS 606.96.</title>
        <authorList>
            <consortium name="The Broad Institute Genomics Platform"/>
            <person name="Cuomo C."/>
            <person name="de Hoog S."/>
            <person name="Gorbushina A."/>
            <person name="Walker B."/>
            <person name="Young S.K."/>
            <person name="Zeng Q."/>
            <person name="Gargeya S."/>
            <person name="Fitzgerald M."/>
            <person name="Haas B."/>
            <person name="Abouelleil A."/>
            <person name="Allen A.W."/>
            <person name="Alvarado L."/>
            <person name="Arachchi H.M."/>
            <person name="Berlin A.M."/>
            <person name="Chapman S.B."/>
            <person name="Gainer-Dewar J."/>
            <person name="Goldberg J."/>
            <person name="Griggs A."/>
            <person name="Gujja S."/>
            <person name="Hansen M."/>
            <person name="Howarth C."/>
            <person name="Imamovic A."/>
            <person name="Ireland A."/>
            <person name="Larimer J."/>
            <person name="McCowan C."/>
            <person name="Murphy C."/>
            <person name="Pearson M."/>
            <person name="Poon T.W."/>
            <person name="Priest M."/>
            <person name="Roberts A."/>
            <person name="Saif S."/>
            <person name="Shea T."/>
            <person name="Sisk P."/>
            <person name="Sykes S."/>
            <person name="Wortman J."/>
            <person name="Nusbaum C."/>
            <person name="Birren B."/>
        </authorList>
    </citation>
    <scope>NUCLEOTIDE SEQUENCE [LARGE SCALE GENOMIC DNA]</scope>
    <source>
        <strain evidence="3 4">CBS 606.96</strain>
    </source>
</reference>
<dbReference type="OrthoDB" id="1696280at2759"/>
<dbReference type="GeneID" id="19166433"/>
<dbReference type="EMBL" id="AMGY01000002">
    <property type="protein sequence ID" value="EXJ89236.1"/>
    <property type="molecule type" value="Genomic_DNA"/>
</dbReference>
<gene>
    <name evidence="3" type="ORF">A1O3_02302</name>
</gene>
<accession>W9YJ02</accession>
<dbReference type="PROSITE" id="PS00166">
    <property type="entry name" value="ENOYL_COA_HYDRATASE"/>
    <property type="match status" value="1"/>
</dbReference>
<dbReference type="GO" id="GO:0006635">
    <property type="term" value="P:fatty acid beta-oxidation"/>
    <property type="evidence" value="ECO:0007669"/>
    <property type="project" value="TreeGrafter"/>
</dbReference>
<evidence type="ECO:0000256" key="1">
    <source>
        <dbReference type="ARBA" id="ARBA00005254"/>
    </source>
</evidence>
<comment type="similarity">
    <text evidence="1 2">Belongs to the enoyl-CoA hydratase/isomerase family.</text>
</comment>
<dbReference type="FunFam" id="3.90.226.10:FF:000113">
    <property type="entry name" value="Enoyl-CoA hydratase/isomerase family protein (AFU_orthologue AFUA_2G14850)"/>
    <property type="match status" value="1"/>
</dbReference>
<evidence type="ECO:0008006" key="5">
    <source>
        <dbReference type="Google" id="ProtNLM"/>
    </source>
</evidence>
<dbReference type="PANTHER" id="PTHR11941">
    <property type="entry name" value="ENOYL-COA HYDRATASE-RELATED"/>
    <property type="match status" value="1"/>
</dbReference>
<evidence type="ECO:0000313" key="4">
    <source>
        <dbReference type="Proteomes" id="UP000019478"/>
    </source>
</evidence>
<dbReference type="InterPro" id="IPR018376">
    <property type="entry name" value="Enoyl-CoA_hyd/isom_CS"/>
</dbReference>
<sequence length="247" mass="27040">MAAPTFSQLRIESPADAAGVHVIVMDKAPENRLTVAYAQSIIAALRYIETKLLKPGAPGAVVLSSSSDKFWCTGLELDEGDTNMYANADGFYPLLATLVDYPYPTVALVTGHTFGGACPLMLSCDYRVMNSRRGFISMPPVNLGLHFDGIGALPRLKLRPQIARKMLLEAHRWTGQEALQDGIVDVICPPDQMRRRAVELAQSIAPRASMGVYGLLRAELWGEALEKFKAISYVHRKRVGTAPKVKI</sequence>
<comment type="caution">
    <text evidence="3">The sequence shown here is derived from an EMBL/GenBank/DDBJ whole genome shotgun (WGS) entry which is preliminary data.</text>
</comment>
<dbReference type="Gene3D" id="3.90.226.10">
    <property type="entry name" value="2-enoyl-CoA Hydratase, Chain A, domain 1"/>
    <property type="match status" value="1"/>
</dbReference>
<dbReference type="InterPro" id="IPR001753">
    <property type="entry name" value="Enoyl-CoA_hydra/iso"/>
</dbReference>
<dbReference type="RefSeq" id="XP_007730633.1">
    <property type="nucleotide sequence ID" value="XM_007732443.1"/>
</dbReference>
<dbReference type="eggNOG" id="ENOG502QWPG">
    <property type="taxonomic scope" value="Eukaryota"/>
</dbReference>
<dbReference type="SUPFAM" id="SSF52096">
    <property type="entry name" value="ClpP/crotonase"/>
    <property type="match status" value="1"/>
</dbReference>
<proteinExistence type="inferred from homology"/>
<dbReference type="GO" id="GO:0005777">
    <property type="term" value="C:peroxisome"/>
    <property type="evidence" value="ECO:0007669"/>
    <property type="project" value="TreeGrafter"/>
</dbReference>
<name>W9YJ02_9EURO</name>
<evidence type="ECO:0000313" key="3">
    <source>
        <dbReference type="EMBL" id="EXJ89236.1"/>
    </source>
</evidence>
<dbReference type="Pfam" id="PF00378">
    <property type="entry name" value="ECH_1"/>
    <property type="match status" value="1"/>
</dbReference>
<protein>
    <recommendedName>
        <fullName evidence="5">Enoyl-CoA hydratase</fullName>
    </recommendedName>
</protein>
<evidence type="ECO:0000256" key="2">
    <source>
        <dbReference type="RuleBase" id="RU003707"/>
    </source>
</evidence>
<keyword evidence="4" id="KW-1185">Reference proteome</keyword>
<dbReference type="GO" id="GO:0004165">
    <property type="term" value="F:delta(3)-delta(2)-enoyl-CoA isomerase activity"/>
    <property type="evidence" value="ECO:0007669"/>
    <property type="project" value="TreeGrafter"/>
</dbReference>
<dbReference type="PANTHER" id="PTHR11941:SF75">
    <property type="entry name" value="ENOYL-COA HYDRATASE_ISOMERASE FAMILY PROTEIN"/>
    <property type="match status" value="1"/>
</dbReference>
<dbReference type="STRING" id="1182542.W9YJ02"/>
<dbReference type="Proteomes" id="UP000019478">
    <property type="component" value="Unassembled WGS sequence"/>
</dbReference>
<dbReference type="HOGENOM" id="CLU_009834_3_0_1"/>
<dbReference type="InterPro" id="IPR029045">
    <property type="entry name" value="ClpP/crotonase-like_dom_sf"/>
</dbReference>
<dbReference type="AlphaFoldDB" id="W9YJ02"/>